<accession>F4KXZ1</accession>
<dbReference type="InterPro" id="IPR037147">
    <property type="entry name" value="Ribosomal_bL28_sf"/>
</dbReference>
<evidence type="ECO:0000256" key="4">
    <source>
        <dbReference type="ARBA" id="ARBA00035174"/>
    </source>
</evidence>
<dbReference type="HAMAP" id="MF_00373">
    <property type="entry name" value="Ribosomal_bL28"/>
    <property type="match status" value="1"/>
</dbReference>
<evidence type="ECO:0000313" key="7">
    <source>
        <dbReference type="Proteomes" id="UP000008461"/>
    </source>
</evidence>
<evidence type="ECO:0000256" key="1">
    <source>
        <dbReference type="ARBA" id="ARBA00008760"/>
    </source>
</evidence>
<dbReference type="RefSeq" id="WP_013767188.1">
    <property type="nucleotide sequence ID" value="NC_015510.1"/>
</dbReference>
<dbReference type="InterPro" id="IPR001383">
    <property type="entry name" value="Ribosomal_bL28_bact-type"/>
</dbReference>
<dbReference type="OrthoDB" id="9805609at2"/>
<dbReference type="EMBL" id="CP002691">
    <property type="protein sequence ID" value="AEE52650.1"/>
    <property type="molecule type" value="Genomic_DNA"/>
</dbReference>
<dbReference type="Proteomes" id="UP000008461">
    <property type="component" value="Chromosome"/>
</dbReference>
<protein>
    <recommendedName>
        <fullName evidence="4 5">Large ribosomal subunit protein bL28</fullName>
    </recommendedName>
</protein>
<dbReference type="AlphaFoldDB" id="F4KXZ1"/>
<evidence type="ECO:0000256" key="5">
    <source>
        <dbReference type="HAMAP-Rule" id="MF_00373"/>
    </source>
</evidence>
<evidence type="ECO:0000256" key="3">
    <source>
        <dbReference type="ARBA" id="ARBA00023274"/>
    </source>
</evidence>
<gene>
    <name evidence="5" type="primary">rpmB</name>
    <name evidence="6" type="ordered locus">Halhy_4817</name>
</gene>
<keyword evidence="3 5" id="KW-0687">Ribonucleoprotein</keyword>
<dbReference type="STRING" id="760192.Halhy_4817"/>
<dbReference type="GO" id="GO:0003735">
    <property type="term" value="F:structural constituent of ribosome"/>
    <property type="evidence" value="ECO:0007669"/>
    <property type="project" value="InterPro"/>
</dbReference>
<dbReference type="KEGG" id="hhy:Halhy_4817"/>
<dbReference type="PANTHER" id="PTHR13528">
    <property type="entry name" value="39S RIBOSOMAL PROTEIN L28, MITOCHONDRIAL"/>
    <property type="match status" value="1"/>
</dbReference>
<comment type="similarity">
    <text evidence="1 5">Belongs to the bacterial ribosomal protein bL28 family.</text>
</comment>
<dbReference type="Gene3D" id="2.30.170.40">
    <property type="entry name" value="Ribosomal protein L28/L24"/>
    <property type="match status" value="1"/>
</dbReference>
<dbReference type="HOGENOM" id="CLU_064548_3_1_10"/>
<dbReference type="Pfam" id="PF00830">
    <property type="entry name" value="Ribosomal_L28"/>
    <property type="match status" value="1"/>
</dbReference>
<keyword evidence="2 5" id="KW-0689">Ribosomal protein</keyword>
<proteinExistence type="inferred from homology"/>
<dbReference type="NCBIfam" id="TIGR00009">
    <property type="entry name" value="L28"/>
    <property type="match status" value="1"/>
</dbReference>
<evidence type="ECO:0000256" key="2">
    <source>
        <dbReference type="ARBA" id="ARBA00022980"/>
    </source>
</evidence>
<organism evidence="6 7">
    <name type="scientific">Haliscomenobacter hydrossis (strain ATCC 27775 / DSM 1100 / LMG 10767 / O)</name>
    <dbReference type="NCBI Taxonomy" id="760192"/>
    <lineage>
        <taxon>Bacteria</taxon>
        <taxon>Pseudomonadati</taxon>
        <taxon>Bacteroidota</taxon>
        <taxon>Saprospiria</taxon>
        <taxon>Saprospirales</taxon>
        <taxon>Haliscomenobacteraceae</taxon>
        <taxon>Haliscomenobacter</taxon>
    </lineage>
</organism>
<dbReference type="SUPFAM" id="SSF143800">
    <property type="entry name" value="L28p-like"/>
    <property type="match status" value="1"/>
</dbReference>
<dbReference type="FunFam" id="2.30.170.40:FF:000001">
    <property type="entry name" value="50S ribosomal protein L28"/>
    <property type="match status" value="1"/>
</dbReference>
<dbReference type="PANTHER" id="PTHR13528:SF2">
    <property type="entry name" value="LARGE RIBOSOMAL SUBUNIT PROTEIN BL28M"/>
    <property type="match status" value="1"/>
</dbReference>
<keyword evidence="7" id="KW-1185">Reference proteome</keyword>
<dbReference type="InterPro" id="IPR034704">
    <property type="entry name" value="Ribosomal_bL28/bL31-like_sf"/>
</dbReference>
<dbReference type="GO" id="GO:1990904">
    <property type="term" value="C:ribonucleoprotein complex"/>
    <property type="evidence" value="ECO:0007669"/>
    <property type="project" value="UniProtKB-KW"/>
</dbReference>
<evidence type="ECO:0000313" key="6">
    <source>
        <dbReference type="EMBL" id="AEE52650.1"/>
    </source>
</evidence>
<reference key="2">
    <citation type="submission" date="2011-04" db="EMBL/GenBank/DDBJ databases">
        <title>Complete sequence of chromosome of Haliscomenobacter hydrossis DSM 1100.</title>
        <authorList>
            <consortium name="US DOE Joint Genome Institute (JGI-PGF)"/>
            <person name="Lucas S."/>
            <person name="Han J."/>
            <person name="Lapidus A."/>
            <person name="Bruce D."/>
            <person name="Goodwin L."/>
            <person name="Pitluck S."/>
            <person name="Peters L."/>
            <person name="Kyrpides N."/>
            <person name="Mavromatis K."/>
            <person name="Ivanova N."/>
            <person name="Ovchinnikova G."/>
            <person name="Pagani I."/>
            <person name="Daligault H."/>
            <person name="Detter J.C."/>
            <person name="Han C."/>
            <person name="Land M."/>
            <person name="Hauser L."/>
            <person name="Markowitz V."/>
            <person name="Cheng J.-F."/>
            <person name="Hugenholtz P."/>
            <person name="Woyke T."/>
            <person name="Wu D."/>
            <person name="Verbarg S."/>
            <person name="Frueling A."/>
            <person name="Brambilla E."/>
            <person name="Klenk H.-P."/>
            <person name="Eisen J.A."/>
        </authorList>
    </citation>
    <scope>NUCLEOTIDE SEQUENCE</scope>
    <source>
        <strain>DSM 1100</strain>
    </source>
</reference>
<reference evidence="6 7" key="1">
    <citation type="journal article" date="2011" name="Stand. Genomic Sci.">
        <title>Complete genome sequence of Haliscomenobacter hydrossis type strain (O).</title>
        <authorList>
            <consortium name="US DOE Joint Genome Institute (JGI-PGF)"/>
            <person name="Daligault H."/>
            <person name="Lapidus A."/>
            <person name="Zeytun A."/>
            <person name="Nolan M."/>
            <person name="Lucas S."/>
            <person name="Del Rio T.G."/>
            <person name="Tice H."/>
            <person name="Cheng J.F."/>
            <person name="Tapia R."/>
            <person name="Han C."/>
            <person name="Goodwin L."/>
            <person name="Pitluck S."/>
            <person name="Liolios K."/>
            <person name="Pagani I."/>
            <person name="Ivanova N."/>
            <person name="Huntemann M."/>
            <person name="Mavromatis K."/>
            <person name="Mikhailova N."/>
            <person name="Pati A."/>
            <person name="Chen A."/>
            <person name="Palaniappan K."/>
            <person name="Land M."/>
            <person name="Hauser L."/>
            <person name="Brambilla E.M."/>
            <person name="Rohde M."/>
            <person name="Verbarg S."/>
            <person name="Goker M."/>
            <person name="Bristow J."/>
            <person name="Eisen J.A."/>
            <person name="Markowitz V."/>
            <person name="Hugenholtz P."/>
            <person name="Kyrpides N.C."/>
            <person name="Klenk H.P."/>
            <person name="Woyke T."/>
        </authorList>
    </citation>
    <scope>NUCLEOTIDE SEQUENCE [LARGE SCALE GENOMIC DNA]</scope>
    <source>
        <strain evidence="7">ATCC 27775 / DSM 1100 / LMG 10767 / O</strain>
    </source>
</reference>
<dbReference type="InterPro" id="IPR026569">
    <property type="entry name" value="Ribosomal_bL28"/>
</dbReference>
<sequence length="87" mass="10040">MSKVCQLTGKRPIVGNNVSHSNRKTKRRFLPNLQKKRFFIPETDQWVTLKLSTSAMRNISKLGIYEYLQRLEKEGVDMSGILEQPGC</sequence>
<dbReference type="GO" id="GO:0006412">
    <property type="term" value="P:translation"/>
    <property type="evidence" value="ECO:0007669"/>
    <property type="project" value="UniProtKB-UniRule"/>
</dbReference>
<dbReference type="GO" id="GO:0005840">
    <property type="term" value="C:ribosome"/>
    <property type="evidence" value="ECO:0007669"/>
    <property type="project" value="UniProtKB-KW"/>
</dbReference>
<name>F4KXZ1_HALH1</name>
<dbReference type="eggNOG" id="COG0227">
    <property type="taxonomic scope" value="Bacteria"/>
</dbReference>